<feature type="transmembrane region" description="Helical" evidence="1">
    <location>
        <begin position="371"/>
        <end position="390"/>
    </location>
</feature>
<organism evidence="2 3">
    <name type="scientific">Microbacterium hominis</name>
    <dbReference type="NCBI Taxonomy" id="162426"/>
    <lineage>
        <taxon>Bacteria</taxon>
        <taxon>Bacillati</taxon>
        <taxon>Actinomycetota</taxon>
        <taxon>Actinomycetes</taxon>
        <taxon>Micrococcales</taxon>
        <taxon>Microbacteriaceae</taxon>
        <taxon>Microbacterium</taxon>
    </lineage>
</organism>
<name>A0A0B4DTX7_9MICO</name>
<sequence>MVAHVLRLRLDLLVGALRADRRQIVRTLVGVAVVALVVGAVCVAAWRLRSSSEDAAFAVTMVAASALTLGFFVTALVGGVDDQLDPRRFSVVGASPRATAGATLLASMISVPALALIVVAVALSALWADRGAAAWVCIVSAVLGVLTCLLLAKIGLALASMVRDHRSRELTGVFLIALIVVVVPVVVFLASLQWTDGVPSALVAAVDLLALTPLGAPWALPERALSGGAAGPAVVAGLSVAVLAALWFWLVDRLMTTTERPGVARQKRGLGWFDLTGGTAAGGIAARSIVYWFRDPRYLVNIIIVPIAAALTIIPLVLVGVPIELAVLLPAPLIALFLGWLPHNDLAYDSTALWMHIAGAVRGAADRAGRLVPITVVGAVLLAVAVPVTISLHGRWAMLPAMAGVCASLFLGGLGLSSLTSVIAPYAVSRPGDSPFQQPQRTGGGLSQAVVMFGAMLLSVPTLWCAWLALTADESWAWIALWAGAGSGAVVLLIGIFAGGAVFDRNGERLMEFAEST</sequence>
<keyword evidence="1" id="KW-0812">Transmembrane</keyword>
<feature type="transmembrane region" description="Helical" evidence="1">
    <location>
        <begin position="270"/>
        <end position="293"/>
    </location>
</feature>
<feature type="transmembrane region" description="Helical" evidence="1">
    <location>
        <begin position="101"/>
        <end position="126"/>
    </location>
</feature>
<proteinExistence type="predicted"/>
<keyword evidence="1" id="KW-0472">Membrane</keyword>
<feature type="transmembrane region" description="Helical" evidence="1">
    <location>
        <begin position="449"/>
        <end position="470"/>
    </location>
</feature>
<feature type="transmembrane region" description="Helical" evidence="1">
    <location>
        <begin position="173"/>
        <end position="194"/>
    </location>
</feature>
<feature type="transmembrane region" description="Helical" evidence="1">
    <location>
        <begin position="28"/>
        <end position="49"/>
    </location>
</feature>
<reference evidence="2 3" key="1">
    <citation type="submission" date="2014-12" db="EMBL/GenBank/DDBJ databases">
        <title>Genome sequencing of Microbacterium hominis TPW29.</title>
        <authorList>
            <person name="Tan P.W."/>
            <person name="Chan K.-G."/>
        </authorList>
    </citation>
    <scope>NUCLEOTIDE SEQUENCE [LARGE SCALE GENOMIC DNA]</scope>
    <source>
        <strain evidence="2 3">TPW29</strain>
    </source>
</reference>
<gene>
    <name evidence="2" type="ORF">RM52_08815</name>
</gene>
<feature type="transmembrane region" description="Helical" evidence="1">
    <location>
        <begin position="476"/>
        <end position="503"/>
    </location>
</feature>
<feature type="transmembrane region" description="Helical" evidence="1">
    <location>
        <begin position="55"/>
        <end position="80"/>
    </location>
</feature>
<feature type="transmembrane region" description="Helical" evidence="1">
    <location>
        <begin position="402"/>
        <end position="428"/>
    </location>
</feature>
<evidence type="ECO:0000313" key="3">
    <source>
        <dbReference type="Proteomes" id="UP000031202"/>
    </source>
</evidence>
<accession>A0A0B4DTX7</accession>
<feature type="transmembrane region" description="Helical" evidence="1">
    <location>
        <begin position="232"/>
        <end position="250"/>
    </location>
</feature>
<dbReference type="EMBL" id="JWSZ01000011">
    <property type="protein sequence ID" value="KIC57703.1"/>
    <property type="molecule type" value="Genomic_DNA"/>
</dbReference>
<comment type="caution">
    <text evidence="2">The sequence shown here is derived from an EMBL/GenBank/DDBJ whole genome shotgun (WGS) entry which is preliminary data.</text>
</comment>
<keyword evidence="1" id="KW-1133">Transmembrane helix</keyword>
<dbReference type="AlphaFoldDB" id="A0A0B4DTX7"/>
<feature type="transmembrane region" description="Helical" evidence="1">
    <location>
        <begin position="298"/>
        <end position="319"/>
    </location>
</feature>
<dbReference type="RefSeq" id="WP_039415716.1">
    <property type="nucleotide sequence ID" value="NZ_JWSZ01000011.1"/>
</dbReference>
<evidence type="ECO:0000313" key="2">
    <source>
        <dbReference type="EMBL" id="KIC57703.1"/>
    </source>
</evidence>
<dbReference type="Proteomes" id="UP000031202">
    <property type="component" value="Unassembled WGS sequence"/>
</dbReference>
<protein>
    <submittedName>
        <fullName evidence="2">Uncharacterized protein</fullName>
    </submittedName>
</protein>
<feature type="transmembrane region" description="Helical" evidence="1">
    <location>
        <begin position="325"/>
        <end position="341"/>
    </location>
</feature>
<evidence type="ECO:0000256" key="1">
    <source>
        <dbReference type="SAM" id="Phobius"/>
    </source>
</evidence>
<feature type="transmembrane region" description="Helical" evidence="1">
    <location>
        <begin position="132"/>
        <end position="152"/>
    </location>
</feature>